<dbReference type="Proteomes" id="UP001430356">
    <property type="component" value="Unassembled WGS sequence"/>
</dbReference>
<feature type="compositionally biased region" description="Basic residues" evidence="1">
    <location>
        <begin position="183"/>
        <end position="192"/>
    </location>
</feature>
<keyword evidence="3" id="KW-1185">Reference proteome</keyword>
<sequence>MPLFRFSRRRAAVRPSRILSTLGSVTPTTTAAEATAHRGAPAAARLPEAIPCYNYYDIYPEDAGPMGNLVIDSAEDMEVWKLVATPVTAEPSMPFPAAAGTVSSTAAAVQEGGLIEYHAAESGSPVMYYTFSHDADVVYGRASYQPSLPGSPATNGYVATQDFPTGKHVDPTSPPTSSAHRMAAARKLKSGG</sequence>
<accession>A0AAW0F5Q2</accession>
<feature type="region of interest" description="Disordered" evidence="1">
    <location>
        <begin position="153"/>
        <end position="192"/>
    </location>
</feature>
<name>A0AAW0F5Q2_9TRYP</name>
<organism evidence="2 3">
    <name type="scientific">Novymonas esmeraldas</name>
    <dbReference type="NCBI Taxonomy" id="1808958"/>
    <lineage>
        <taxon>Eukaryota</taxon>
        <taxon>Discoba</taxon>
        <taxon>Euglenozoa</taxon>
        <taxon>Kinetoplastea</taxon>
        <taxon>Metakinetoplastina</taxon>
        <taxon>Trypanosomatida</taxon>
        <taxon>Trypanosomatidae</taxon>
        <taxon>Novymonas</taxon>
    </lineage>
</organism>
<gene>
    <name evidence="2" type="ORF">NESM_000213000</name>
</gene>
<protein>
    <submittedName>
        <fullName evidence="2">Uncharacterized protein</fullName>
    </submittedName>
</protein>
<evidence type="ECO:0000313" key="3">
    <source>
        <dbReference type="Proteomes" id="UP001430356"/>
    </source>
</evidence>
<dbReference type="EMBL" id="JAECZO010000016">
    <property type="protein sequence ID" value="KAK7201495.1"/>
    <property type="molecule type" value="Genomic_DNA"/>
</dbReference>
<dbReference type="AlphaFoldDB" id="A0AAW0F5Q2"/>
<evidence type="ECO:0000256" key="1">
    <source>
        <dbReference type="SAM" id="MobiDB-lite"/>
    </source>
</evidence>
<reference evidence="2 3" key="1">
    <citation type="journal article" date="2021" name="MBio">
        <title>A New Model Trypanosomatid, Novymonas esmeraldas: Genomic Perception of Its 'Candidatus Pandoraea novymonadis' Endosymbiont.</title>
        <authorList>
            <person name="Zakharova A."/>
            <person name="Saura A."/>
            <person name="Butenko A."/>
            <person name="Podesvova L."/>
            <person name="Warmusova S."/>
            <person name="Kostygov A.Y."/>
            <person name="Nenarokova A."/>
            <person name="Lukes J."/>
            <person name="Opperdoes F.R."/>
            <person name="Yurchenko V."/>
        </authorList>
    </citation>
    <scope>NUCLEOTIDE SEQUENCE [LARGE SCALE GENOMIC DNA]</scope>
    <source>
        <strain evidence="2 3">E262AT.01</strain>
    </source>
</reference>
<evidence type="ECO:0000313" key="2">
    <source>
        <dbReference type="EMBL" id="KAK7201495.1"/>
    </source>
</evidence>
<proteinExistence type="predicted"/>
<comment type="caution">
    <text evidence="2">The sequence shown here is derived from an EMBL/GenBank/DDBJ whole genome shotgun (WGS) entry which is preliminary data.</text>
</comment>